<feature type="transmembrane region" description="Helical" evidence="1">
    <location>
        <begin position="37"/>
        <end position="53"/>
    </location>
</feature>
<name>A0A024HW82_KLEPN</name>
<accession>A0A024HW82</accession>
<evidence type="ECO:0000256" key="1">
    <source>
        <dbReference type="SAM" id="Phobius"/>
    </source>
</evidence>
<dbReference type="AlphaFoldDB" id="A0A024HW82"/>
<reference evidence="2" key="1">
    <citation type="journal article" date="2014" name="Antimicrob. Agents Chemother.">
        <title>IncH-Type Plasmid Harboring blaCTX-M-15, blaDHA-1, and qnrB4 Genes Recovered from Animal Isolates.</title>
        <authorList>
            <person name="Schluter A."/>
            <person name="Nordmann P."/>
            <person name="Bonnin R.A."/>
            <person name="Millemann Y."/>
            <person name="Eikmeyer F.G."/>
            <person name="Wibberg D."/>
            <person name="Puhler A."/>
            <person name="Poirel L."/>
        </authorList>
    </citation>
    <scope>NUCLEOTIDE SEQUENCE [LARGE SCALE GENOMIC DNA]</scope>
    <source>
        <strain evidence="2">Kp15</strain>
        <plasmid evidence="2">pENVA</plasmid>
    </source>
</reference>
<keyword evidence="1" id="KW-1133">Transmembrane helix</keyword>
<dbReference type="RefSeq" id="WP_227626590.1">
    <property type="nucleotide sequence ID" value="NZ_HG918041.1"/>
</dbReference>
<keyword evidence="1" id="KW-0812">Transmembrane</keyword>
<dbReference type="EMBL" id="HG918041">
    <property type="protein sequence ID" value="CDM79885.1"/>
    <property type="molecule type" value="Genomic_DNA"/>
</dbReference>
<sequence>MYMHATHLTKKFNVLAVVYFTIIACGQIVLFPHSQPIFLFLVTMAMAVRLFTLRPQYKNLRFLVLSIISHHLVFTILSLIQLYIDARYSRASFIEYQMVYAPLLIGMGYVYFNVWRART</sequence>
<feature type="transmembrane region" description="Helical" evidence="1">
    <location>
        <begin position="96"/>
        <end position="115"/>
    </location>
</feature>
<proteinExistence type="predicted"/>
<feature type="transmembrane region" description="Helical" evidence="1">
    <location>
        <begin position="12"/>
        <end position="31"/>
    </location>
</feature>
<keyword evidence="2" id="KW-0614">Plasmid</keyword>
<protein>
    <submittedName>
        <fullName evidence="2">Uncharacterized protein</fullName>
    </submittedName>
</protein>
<feature type="transmembrane region" description="Helical" evidence="1">
    <location>
        <begin position="60"/>
        <end position="84"/>
    </location>
</feature>
<keyword evidence="1" id="KW-0472">Membrane</keyword>
<geneLocation type="plasmid" evidence="2">
    <name>pENVA</name>
</geneLocation>
<organism evidence="2">
    <name type="scientific">Klebsiella pneumoniae</name>
    <dbReference type="NCBI Taxonomy" id="573"/>
    <lineage>
        <taxon>Bacteria</taxon>
        <taxon>Pseudomonadati</taxon>
        <taxon>Pseudomonadota</taxon>
        <taxon>Gammaproteobacteria</taxon>
        <taxon>Enterobacterales</taxon>
        <taxon>Enterobacteriaceae</taxon>
        <taxon>Klebsiella/Raoultella group</taxon>
        <taxon>Klebsiella</taxon>
        <taxon>Klebsiella pneumoniae complex</taxon>
    </lineage>
</organism>
<gene>
    <name evidence="2" type="ORF">PENVA_0269</name>
</gene>
<evidence type="ECO:0000313" key="2">
    <source>
        <dbReference type="EMBL" id="CDM79885.1"/>
    </source>
</evidence>